<dbReference type="PANTHER" id="PTHR18962">
    <property type="entry name" value="COILED-COIL DOMAIN-CONTAINING PROTEIN 39"/>
    <property type="match status" value="1"/>
</dbReference>
<sequence length="957" mass="111013">MSSNIRVAEDIGWDDGLEIPVANAENKKLTAHLQELRRNYDQKSGESSNLKVKIKNLESHLKTVREELQNTLQMRNTRKKELDTEKHFTVVSEHENSRLSQLARSLEKQLEQLREQRNVFENKIYQTNSKVEQLKNQMQWDQHALEAWLEESARRDEDALIFQKYRKQDDSKIKELQLSIEKMTEERNAARRKLEVETTETLTAQLELEKIAEEFRAAHAARQELISQWESSLNSMKQRDEDIKQEEDRVESTREEITARELIIKEKRAFQQTESDNNKELEKKIDIKERQNSKIREQKLYIQERTQQLEDDVKTLQYQSDRSRKENESRIVMVDSLKSQFKHSEEKLGNMQREMRDIEEKTENARKGLLSAAEAAKQADQITAENEAKLKDKEATSTRCRKVAFRKHQELQDAISEQKQLDLEHHGAKAGLRNLKNALGKLDHESIKTQEIIYNQDFTIANLDRRIARVLGEVNSEEKQVIIVKRDKLLALVEEKQERKNMIDAQMRKLSENSRRVMLLLEKCTKEYNYVCSKIEEFELYDDSSKRAHQNLIREKQDLMVENAILKLKVKKVEEMAGDHVRGIVDLEMHRNLLETTLQERRIEIEQHEKLARLNVQCVEMTRSAIMKKIHECKARVTMFRNRFEIINMQLKAPEGEENTSQAFHVIQVAQEREALNRRGDLLHAQIKKAETELEGLENTLVIINGGNERLRHNLRHADENSTEHEELQNLERNRRTVSETLRHKNRIVNELEDDLHLKEQTLINHNEMLIRTQAIIDEQNSKRLMLQKEVEKSEERVTRVSDRLSKLEKDLKKNSDNLQFSADFVQTDARIKAMRELSKETLKTIGKVRDRHPELGLELEDSLAAGGLRIPTPSSICSPASSARMSTSRSSVGSRGSRTSQASAAIATSTVQFGLSAVSAPPNSAESSRAGTARSVRSTRSSTSSTKSKSRTLDKL</sequence>
<evidence type="ECO:0000313" key="7">
    <source>
        <dbReference type="EMBL" id="CBY08550.1"/>
    </source>
</evidence>
<evidence type="ECO:0000256" key="5">
    <source>
        <dbReference type="SAM" id="Coils"/>
    </source>
</evidence>
<proteinExistence type="inferred from homology"/>
<feature type="compositionally biased region" description="Low complexity" evidence="6">
    <location>
        <begin position="879"/>
        <end position="904"/>
    </location>
</feature>
<dbReference type="GO" id="GO:0060287">
    <property type="term" value="P:epithelial cilium movement involved in determination of left/right asymmetry"/>
    <property type="evidence" value="ECO:0007669"/>
    <property type="project" value="TreeGrafter"/>
</dbReference>
<dbReference type="GO" id="GO:0036159">
    <property type="term" value="P:inner dynein arm assembly"/>
    <property type="evidence" value="ECO:0007669"/>
    <property type="project" value="InterPro"/>
</dbReference>
<reference evidence="7" key="1">
    <citation type="journal article" date="2010" name="Science">
        <title>Plasticity of animal genome architecture unmasked by rapid evolution of a pelagic tunicate.</title>
        <authorList>
            <person name="Denoeud F."/>
            <person name="Henriet S."/>
            <person name="Mungpakdee S."/>
            <person name="Aury J.M."/>
            <person name="Da Silva C."/>
            <person name="Brinkmann H."/>
            <person name="Mikhaleva J."/>
            <person name="Olsen L.C."/>
            <person name="Jubin C."/>
            <person name="Canestro C."/>
            <person name="Bouquet J.M."/>
            <person name="Danks G."/>
            <person name="Poulain J."/>
            <person name="Campsteijn C."/>
            <person name="Adamski M."/>
            <person name="Cross I."/>
            <person name="Yadetie F."/>
            <person name="Muffato M."/>
            <person name="Louis A."/>
            <person name="Butcher S."/>
            <person name="Tsagkogeorga G."/>
            <person name="Konrad A."/>
            <person name="Singh S."/>
            <person name="Jensen M.F."/>
            <person name="Cong E.H."/>
            <person name="Eikeseth-Otteraa H."/>
            <person name="Noel B."/>
            <person name="Anthouard V."/>
            <person name="Porcel B.M."/>
            <person name="Kachouri-Lafond R."/>
            <person name="Nishino A."/>
            <person name="Ugolini M."/>
            <person name="Chourrout P."/>
            <person name="Nishida H."/>
            <person name="Aasland R."/>
            <person name="Huzurbazar S."/>
            <person name="Westhof E."/>
            <person name="Delsuc F."/>
            <person name="Lehrach H."/>
            <person name="Reinhardt R."/>
            <person name="Weissenbach J."/>
            <person name="Roy S.W."/>
            <person name="Artiguenave F."/>
            <person name="Postlethwait J.H."/>
            <person name="Manak J.R."/>
            <person name="Thompson E.M."/>
            <person name="Jaillon O."/>
            <person name="Du Pasquier L."/>
            <person name="Boudinot P."/>
            <person name="Liberles D.A."/>
            <person name="Volff J.N."/>
            <person name="Philippe H."/>
            <person name="Lenhard B."/>
            <person name="Roest Crollius H."/>
            <person name="Wincker P."/>
            <person name="Chourrout D."/>
        </authorList>
    </citation>
    <scope>NUCLEOTIDE SEQUENCE [LARGE SCALE GENOMIC DNA]</scope>
</reference>
<gene>
    <name evidence="7" type="ORF">GSOID_T00005126001</name>
</gene>
<name>E4XAN6_OIKDI</name>
<evidence type="ECO:0000256" key="3">
    <source>
        <dbReference type="ARBA" id="ARBA00023054"/>
    </source>
</evidence>
<protein>
    <recommendedName>
        <fullName evidence="2">Coiled-coil domain-containing protein 39</fullName>
    </recommendedName>
</protein>
<feature type="region of interest" description="Disordered" evidence="6">
    <location>
        <begin position="918"/>
        <end position="957"/>
    </location>
</feature>
<feature type="compositionally biased region" description="Low complexity" evidence="6">
    <location>
        <begin position="928"/>
        <end position="948"/>
    </location>
</feature>
<comment type="similarity">
    <text evidence="1">Belongs to the CCDC39 family.</text>
</comment>
<keyword evidence="8" id="KW-1185">Reference proteome</keyword>
<feature type="coiled-coil region" evidence="5">
    <location>
        <begin position="19"/>
        <end position="137"/>
    </location>
</feature>
<dbReference type="OrthoDB" id="10259720at2759"/>
<evidence type="ECO:0000256" key="1">
    <source>
        <dbReference type="ARBA" id="ARBA00005805"/>
    </source>
</evidence>
<dbReference type="Proteomes" id="UP000001307">
    <property type="component" value="Unassembled WGS sequence"/>
</dbReference>
<dbReference type="GO" id="GO:0060285">
    <property type="term" value="P:cilium-dependent cell motility"/>
    <property type="evidence" value="ECO:0007669"/>
    <property type="project" value="TreeGrafter"/>
</dbReference>
<feature type="coiled-coil region" evidence="5">
    <location>
        <begin position="236"/>
        <end position="298"/>
    </location>
</feature>
<dbReference type="PANTHER" id="PTHR18962:SF0">
    <property type="entry name" value="COILED-COIL DOMAIN-CONTAINING PROTEIN 39"/>
    <property type="match status" value="1"/>
</dbReference>
<feature type="coiled-coil region" evidence="5">
    <location>
        <begin position="334"/>
        <end position="368"/>
    </location>
</feature>
<dbReference type="GO" id="GO:0005576">
    <property type="term" value="C:extracellular region"/>
    <property type="evidence" value="ECO:0007669"/>
    <property type="project" value="GOC"/>
</dbReference>
<accession>E4XAN6</accession>
<keyword evidence="3 5" id="KW-0175">Coiled coil</keyword>
<dbReference type="EMBL" id="FN653032">
    <property type="protein sequence ID" value="CBY08550.1"/>
    <property type="molecule type" value="Genomic_DNA"/>
</dbReference>
<evidence type="ECO:0000256" key="6">
    <source>
        <dbReference type="SAM" id="MobiDB-lite"/>
    </source>
</evidence>
<dbReference type="GO" id="GO:0005930">
    <property type="term" value="C:axoneme"/>
    <property type="evidence" value="ECO:0007669"/>
    <property type="project" value="InterPro"/>
</dbReference>
<feature type="coiled-coil region" evidence="5">
    <location>
        <begin position="460"/>
        <end position="513"/>
    </location>
</feature>
<evidence type="ECO:0000256" key="2">
    <source>
        <dbReference type="ARBA" id="ARBA00016725"/>
    </source>
</evidence>
<dbReference type="InterPro" id="IPR033290">
    <property type="entry name" value="CCDC39"/>
</dbReference>
<dbReference type="InParanoid" id="E4XAN6"/>
<comment type="function">
    <text evidence="4">Required for assembly of dynein regulatory complex (DRC) and inner dynein arm (IDA) complexes, which are responsible for ciliary beat regulation, thereby playing a central role in motility in cilia and flagella. Probably acts together with CCDC40 to form a molecular ruler that determines the 96 nanometer (nm) repeat length and arrangements of components in cilia and flagella. Not required for outer dynein arm complexes assembly.</text>
</comment>
<feature type="coiled-coil region" evidence="5">
    <location>
        <begin position="673"/>
        <end position="818"/>
    </location>
</feature>
<feature type="region of interest" description="Disordered" evidence="6">
    <location>
        <begin position="869"/>
        <end position="904"/>
    </location>
</feature>
<feature type="coiled-coil region" evidence="5">
    <location>
        <begin position="556"/>
        <end position="611"/>
    </location>
</feature>
<evidence type="ECO:0000313" key="8">
    <source>
        <dbReference type="Proteomes" id="UP000001307"/>
    </source>
</evidence>
<dbReference type="Pfam" id="PF24161">
    <property type="entry name" value="CCDC39"/>
    <property type="match status" value="1"/>
</dbReference>
<organism evidence="7">
    <name type="scientific">Oikopleura dioica</name>
    <name type="common">Tunicate</name>
    <dbReference type="NCBI Taxonomy" id="34765"/>
    <lineage>
        <taxon>Eukaryota</taxon>
        <taxon>Metazoa</taxon>
        <taxon>Chordata</taxon>
        <taxon>Tunicata</taxon>
        <taxon>Appendicularia</taxon>
        <taxon>Copelata</taxon>
        <taxon>Oikopleuridae</taxon>
        <taxon>Oikopleura</taxon>
    </lineage>
</organism>
<feature type="coiled-coil region" evidence="5">
    <location>
        <begin position="166"/>
        <end position="200"/>
    </location>
</feature>
<evidence type="ECO:0000256" key="4">
    <source>
        <dbReference type="ARBA" id="ARBA00045182"/>
    </source>
</evidence>
<dbReference type="AlphaFoldDB" id="E4XAN6"/>